<evidence type="ECO:0000313" key="2">
    <source>
        <dbReference type="EMBL" id="QSX37533.1"/>
    </source>
</evidence>
<dbReference type="PANTHER" id="PTHR21064:SF5">
    <property type="entry name" value="SLR1880 PROTEIN"/>
    <property type="match status" value="1"/>
</dbReference>
<feature type="domain" description="Aminoglycoside phosphotransferase" evidence="1">
    <location>
        <begin position="39"/>
        <end position="273"/>
    </location>
</feature>
<dbReference type="InterPro" id="IPR002575">
    <property type="entry name" value="Aminoglycoside_PTrfase"/>
</dbReference>
<reference evidence="2 3" key="1">
    <citation type="submission" date="2021-03" db="EMBL/GenBank/DDBJ databases">
        <title>Novel species identification of genus Shewanella.</title>
        <authorList>
            <person name="Liu G."/>
            <person name="Zhang Q."/>
        </authorList>
    </citation>
    <scope>NUCLEOTIDE SEQUENCE [LARGE SCALE GENOMIC DNA]</scope>
    <source>
        <strain evidence="2 3">FJAT-52962</strain>
    </source>
</reference>
<dbReference type="Gene3D" id="3.90.1200.10">
    <property type="match status" value="1"/>
</dbReference>
<organism evidence="2 3">
    <name type="scientific">Shewanella sedimentimangrovi</name>
    <dbReference type="NCBI Taxonomy" id="2814293"/>
    <lineage>
        <taxon>Bacteria</taxon>
        <taxon>Pseudomonadati</taxon>
        <taxon>Pseudomonadota</taxon>
        <taxon>Gammaproteobacteria</taxon>
        <taxon>Alteromonadales</taxon>
        <taxon>Shewanellaceae</taxon>
        <taxon>Shewanella</taxon>
    </lineage>
</organism>
<dbReference type="SUPFAM" id="SSF56112">
    <property type="entry name" value="Protein kinase-like (PK-like)"/>
    <property type="match status" value="1"/>
</dbReference>
<dbReference type="InterPro" id="IPR050249">
    <property type="entry name" value="Pseudomonas-type_ThrB"/>
</dbReference>
<dbReference type="EMBL" id="CP071502">
    <property type="protein sequence ID" value="QSX37533.1"/>
    <property type="molecule type" value="Genomic_DNA"/>
</dbReference>
<evidence type="ECO:0000259" key="1">
    <source>
        <dbReference type="Pfam" id="PF01636"/>
    </source>
</evidence>
<dbReference type="RefSeq" id="WP_207380736.1">
    <property type="nucleotide sequence ID" value="NZ_CP071502.1"/>
</dbReference>
<dbReference type="Pfam" id="PF01636">
    <property type="entry name" value="APH"/>
    <property type="match status" value="1"/>
</dbReference>
<accession>A0ABX7R191</accession>
<sequence>MIELIRQRVLPHYSISANSAIAASGALTASETMAGEIKISPLGNGHINDTFLVRAGGTELVLQRLNTQVFPDPWTLVNNAALIDAHLQRQQAAGRFRLQRIDPKLTLDGKLALDLGTDGFWRAIRFLPHSTSLEVVGSVAEARQAAAAFGHFAMALSDFDASLLGDVIPNFHHLPGRMAQLQQAVAADKAGRVAECQDWLSFVQQQQPLLDELAQTLPNLPLRVCHNDTKINNMLFDKRDGSAMAIIDLDTCMRGQLMYDFGDMVRTFTSPEAEDSRNLDQVRVRPEMFAAICEGFLGELGSVLTDAERHSLWLGARVMCLMIGVRFLTDHLNGDVYFHIQREGHNLDRAANQFSLYLSLLAQADSLKACLS</sequence>
<keyword evidence="3" id="KW-1185">Reference proteome</keyword>
<protein>
    <submittedName>
        <fullName evidence="2">Aminoglycoside phosphotransferase family protein</fullName>
    </submittedName>
</protein>
<proteinExistence type="predicted"/>
<dbReference type="PANTHER" id="PTHR21064">
    <property type="entry name" value="AMINOGLYCOSIDE PHOSPHOTRANSFERASE DOMAIN-CONTAINING PROTEIN-RELATED"/>
    <property type="match status" value="1"/>
</dbReference>
<dbReference type="Proteomes" id="UP000663207">
    <property type="component" value="Chromosome"/>
</dbReference>
<evidence type="ECO:0000313" key="3">
    <source>
        <dbReference type="Proteomes" id="UP000663207"/>
    </source>
</evidence>
<dbReference type="InterPro" id="IPR011009">
    <property type="entry name" value="Kinase-like_dom_sf"/>
</dbReference>
<gene>
    <name evidence="2" type="ORF">JYB85_01405</name>
</gene>
<name>A0ABX7R191_9GAMM</name>